<comment type="caution">
    <text evidence="2">The sequence shown here is derived from an EMBL/GenBank/DDBJ whole genome shotgun (WGS) entry which is preliminary data.</text>
</comment>
<dbReference type="EMBL" id="SADV01000015">
    <property type="protein sequence ID" value="TQR30110.1"/>
    <property type="molecule type" value="Genomic_DNA"/>
</dbReference>
<dbReference type="Proteomes" id="UP000317944">
    <property type="component" value="Unassembled WGS sequence"/>
</dbReference>
<dbReference type="OrthoDB" id="9795206at2"/>
<evidence type="ECO:0000313" key="3">
    <source>
        <dbReference type="Proteomes" id="UP000317944"/>
    </source>
</evidence>
<sequence length="182" mass="21040">MRLESERIYLRPLCELDAPILLENTMDKEIRYMTGTNSNFSLVQIKTHIENINNDSSRYDFAICLKGTDEMIGELSIFDIDEENKKAGFRISMASISLTGKGYGTEATKIVLSFVFEQLQLNRLQLEVFSHNLRGIRAYEKVGFIKEGVLRQSLYYNDSYSDEIIMALLKCDFKRCYCNNPK</sequence>
<proteinExistence type="predicted"/>
<dbReference type="Pfam" id="PF13302">
    <property type="entry name" value="Acetyltransf_3"/>
    <property type="match status" value="1"/>
</dbReference>
<dbReference type="InterPro" id="IPR016181">
    <property type="entry name" value="Acyl_CoA_acyltransferase"/>
</dbReference>
<evidence type="ECO:0000259" key="1">
    <source>
        <dbReference type="PROSITE" id="PS51186"/>
    </source>
</evidence>
<dbReference type="PROSITE" id="PS51186">
    <property type="entry name" value="GNAT"/>
    <property type="match status" value="1"/>
</dbReference>
<dbReference type="RefSeq" id="WP_142509793.1">
    <property type="nucleotide sequence ID" value="NZ_SADV01000015.1"/>
</dbReference>
<organism evidence="2 3">
    <name type="scientific">Lysinibacillus sphaericus</name>
    <name type="common">Bacillus sphaericus</name>
    <dbReference type="NCBI Taxonomy" id="1421"/>
    <lineage>
        <taxon>Bacteria</taxon>
        <taxon>Bacillati</taxon>
        <taxon>Bacillota</taxon>
        <taxon>Bacilli</taxon>
        <taxon>Bacillales</taxon>
        <taxon>Bacillaceae</taxon>
        <taxon>Lysinibacillus</taxon>
    </lineage>
</organism>
<dbReference type="SUPFAM" id="SSF55729">
    <property type="entry name" value="Acyl-CoA N-acyltransferases (Nat)"/>
    <property type="match status" value="1"/>
</dbReference>
<name>A0A544UCN7_LYSSH</name>
<dbReference type="InterPro" id="IPR000182">
    <property type="entry name" value="GNAT_dom"/>
</dbReference>
<protein>
    <submittedName>
        <fullName evidence="2">N-acetyltransferase</fullName>
    </submittedName>
</protein>
<dbReference type="Gene3D" id="3.40.630.30">
    <property type="match status" value="1"/>
</dbReference>
<feature type="domain" description="N-acetyltransferase" evidence="1">
    <location>
        <begin position="19"/>
        <end position="171"/>
    </location>
</feature>
<evidence type="ECO:0000313" key="2">
    <source>
        <dbReference type="EMBL" id="TQR30110.1"/>
    </source>
</evidence>
<dbReference type="PANTHER" id="PTHR43415">
    <property type="entry name" value="SPERMIDINE N(1)-ACETYLTRANSFERASE"/>
    <property type="match status" value="1"/>
</dbReference>
<dbReference type="PANTHER" id="PTHR43415:SF3">
    <property type="entry name" value="GNAT-FAMILY ACETYLTRANSFERASE"/>
    <property type="match status" value="1"/>
</dbReference>
<dbReference type="AlphaFoldDB" id="A0A544UCN7"/>
<gene>
    <name evidence="2" type="ORF">C7Y47_16640</name>
</gene>
<dbReference type="GO" id="GO:0016747">
    <property type="term" value="F:acyltransferase activity, transferring groups other than amino-acyl groups"/>
    <property type="evidence" value="ECO:0007669"/>
    <property type="project" value="InterPro"/>
</dbReference>
<reference evidence="2 3" key="1">
    <citation type="submission" date="2018-03" db="EMBL/GenBank/DDBJ databases">
        <title>Aerobic endospore-forming bacteria genome sequencing and assembly.</title>
        <authorList>
            <person name="Cavalcante D.A."/>
            <person name="Driks A."/>
            <person name="Putonti C."/>
            <person name="De-Souza M.T."/>
        </authorList>
    </citation>
    <scope>NUCLEOTIDE SEQUENCE [LARGE SCALE GENOMIC DNA]</scope>
    <source>
        <strain evidence="2 3">SDF0037</strain>
    </source>
</reference>
<accession>A0A544UCN7</accession>